<feature type="domain" description="Phorbol-ester/DAG-type" evidence="4">
    <location>
        <begin position="119"/>
        <end position="168"/>
    </location>
</feature>
<evidence type="ECO:0000256" key="2">
    <source>
        <dbReference type="ARBA" id="ARBA00022737"/>
    </source>
</evidence>
<evidence type="ECO:0000313" key="6">
    <source>
        <dbReference type="RefSeq" id="XP_010514124.1"/>
    </source>
</evidence>
<sequence>MEELNKVYALYEARGLKCFGCNLGKNYFSDGHRCFRSGFFFHKDCAESKSKICNFYHPQHSLYIKVLAENEEAYGNCKLCRGNLSKMYYYCLICDFTIDLICAKKDVMITIESPNTHEHPLSLVPKMDLFTCHLCGLHGDRFPYACKLCNLSFHKDCAESTPEIKYSCHPKHILKRLTHVPKYTNGKCCLCGNKLHYIFYHCSICNFSVDVNCVKNPLPSTLVNFKAHEHLLTLMPQRNFICDACGMDDDPNPYVCLPCNFMIHRNCIDIPRVIKVYRHNHRIYYNHCLDVGDRKCGVCNKEINWTCGVYICSKCPDFAIHPRCATRFGIWDGIELEDVPETNLEVKSYEVIKAEEIKHFSHEKHNLKLKEESDAYDKCMSCKACKYPIYSGSFYSCMECDNYILHEKCAYLPQKKIDSFYNMLTTLITDDVRIFICNACQNVSQGFRYTSDDNKTILDVRCGSISEPFVHESHPFHSLYINHSTEDRVCNACGVNATMVLSCEECEFVLDIKCSVLPKIVKHKNDENHFLSLCYGEKTIEQYWCEICEEELNSEKWFYSCDDCGITNHIKCVLGDFIWINMEKDNESFPAYMVFNNRMNRPICFFCGSRCQFFSILKLYGKTCCSRLCFQNYFKMWDKISWD</sequence>
<evidence type="ECO:0000256" key="1">
    <source>
        <dbReference type="ARBA" id="ARBA00022723"/>
    </source>
</evidence>
<accession>A0ABM0ZD87</accession>
<dbReference type="Proteomes" id="UP000694864">
    <property type="component" value="Chromosome 6"/>
</dbReference>
<dbReference type="InterPro" id="IPR046349">
    <property type="entry name" value="C1-like_sf"/>
</dbReference>
<evidence type="ECO:0000256" key="3">
    <source>
        <dbReference type="ARBA" id="ARBA00022833"/>
    </source>
</evidence>
<dbReference type="InterPro" id="IPR004146">
    <property type="entry name" value="DC1"/>
</dbReference>
<reference evidence="5" key="1">
    <citation type="journal article" date="2014" name="Nat. Commun.">
        <title>The emerging biofuel crop Camelina sativa retains a highly undifferentiated hexaploid genome structure.</title>
        <authorList>
            <person name="Kagale S."/>
            <person name="Koh C."/>
            <person name="Nixon J."/>
            <person name="Bollina V."/>
            <person name="Clarke W.E."/>
            <person name="Tuteja R."/>
            <person name="Spillane C."/>
            <person name="Robinson S.J."/>
            <person name="Links M.G."/>
            <person name="Clarke C."/>
            <person name="Higgins E.E."/>
            <person name="Huebert T."/>
            <person name="Sharpe A.G."/>
            <person name="Parkin I.A."/>
        </authorList>
    </citation>
    <scope>NUCLEOTIDE SEQUENCE [LARGE SCALE GENOMIC DNA]</scope>
    <source>
        <strain evidence="5">cv. DH55</strain>
    </source>
</reference>
<dbReference type="Pfam" id="PF03107">
    <property type="entry name" value="C1_2"/>
    <property type="match status" value="8"/>
</dbReference>
<proteinExistence type="predicted"/>
<dbReference type="PANTHER" id="PTHR32410:SF167">
    <property type="entry name" value="CYSTEINE_HISTIDINE-RICH C1 DOMAIN FAMILY PROTEIN"/>
    <property type="match status" value="1"/>
</dbReference>
<dbReference type="InterPro" id="IPR002219">
    <property type="entry name" value="PKC_DAG/PE"/>
</dbReference>
<dbReference type="InterPro" id="IPR053192">
    <property type="entry name" value="Vacuole_Formation_Reg"/>
</dbReference>
<evidence type="ECO:0000259" key="4">
    <source>
        <dbReference type="SMART" id="SM00109"/>
    </source>
</evidence>
<keyword evidence="2" id="KW-0677">Repeat</keyword>
<feature type="domain" description="Phorbol-ester/DAG-type" evidence="4">
    <location>
        <begin position="175"/>
        <end position="219"/>
    </location>
</feature>
<dbReference type="PANTHER" id="PTHR32410">
    <property type="entry name" value="CYSTEINE/HISTIDINE-RICH C1 DOMAIN FAMILY PROTEIN"/>
    <property type="match status" value="1"/>
</dbReference>
<feature type="domain" description="Phorbol-ester/DAG-type" evidence="4">
    <location>
        <begin position="363"/>
        <end position="415"/>
    </location>
</feature>
<evidence type="ECO:0000313" key="5">
    <source>
        <dbReference type="Proteomes" id="UP000694864"/>
    </source>
</evidence>
<name>A0ABM0ZD87_CAMSA</name>
<keyword evidence="5" id="KW-1185">Reference proteome</keyword>
<keyword evidence="1" id="KW-0479">Metal-binding</keyword>
<dbReference type="Pfam" id="PF22926">
    <property type="entry name" value="C1-like_CT"/>
    <property type="match status" value="1"/>
</dbReference>
<dbReference type="SMART" id="SM00109">
    <property type="entry name" value="C1"/>
    <property type="match status" value="3"/>
</dbReference>
<dbReference type="GeneID" id="104790118"/>
<reference evidence="6" key="2">
    <citation type="submission" date="2025-08" db="UniProtKB">
        <authorList>
            <consortium name="RefSeq"/>
        </authorList>
    </citation>
    <scope>IDENTIFICATION</scope>
    <source>
        <tissue evidence="6">Leaf</tissue>
    </source>
</reference>
<organism evidence="5 6">
    <name type="scientific">Camelina sativa</name>
    <name type="common">False flax</name>
    <name type="synonym">Myagrum sativum</name>
    <dbReference type="NCBI Taxonomy" id="90675"/>
    <lineage>
        <taxon>Eukaryota</taxon>
        <taxon>Viridiplantae</taxon>
        <taxon>Streptophyta</taxon>
        <taxon>Embryophyta</taxon>
        <taxon>Tracheophyta</taxon>
        <taxon>Spermatophyta</taxon>
        <taxon>Magnoliopsida</taxon>
        <taxon>eudicotyledons</taxon>
        <taxon>Gunneridae</taxon>
        <taxon>Pentapetalae</taxon>
        <taxon>rosids</taxon>
        <taxon>malvids</taxon>
        <taxon>Brassicales</taxon>
        <taxon>Brassicaceae</taxon>
        <taxon>Camelineae</taxon>
        <taxon>Camelina</taxon>
    </lineage>
</organism>
<protein>
    <submittedName>
        <fullName evidence="6">Uncharacterized protein LOC104790118</fullName>
    </submittedName>
</protein>
<gene>
    <name evidence="6" type="primary">LOC104790118</name>
</gene>
<keyword evidence="3" id="KW-0862">Zinc</keyword>
<dbReference type="InterPro" id="IPR054483">
    <property type="entry name" value="DC1-like_CT"/>
</dbReference>
<dbReference type="RefSeq" id="XP_010514124.1">
    <property type="nucleotide sequence ID" value="XM_010515822.1"/>
</dbReference>
<dbReference type="SUPFAM" id="SSF57889">
    <property type="entry name" value="Cysteine-rich domain"/>
    <property type="match status" value="5"/>
</dbReference>